<gene>
    <name evidence="2" type="ORF">HHL17_08555</name>
</gene>
<evidence type="ECO:0000313" key="2">
    <source>
        <dbReference type="EMBL" id="NML37248.1"/>
    </source>
</evidence>
<comment type="caution">
    <text evidence="2">The sequence shown here is derived from an EMBL/GenBank/DDBJ whole genome shotgun (WGS) entry which is preliminary data.</text>
</comment>
<dbReference type="InterPro" id="IPR052036">
    <property type="entry name" value="Hydrolase/PRTase-associated"/>
</dbReference>
<dbReference type="Pfam" id="PF05139">
    <property type="entry name" value="Erythro_esteras"/>
    <property type="match status" value="1"/>
</dbReference>
<dbReference type="RefSeq" id="WP_169224318.1">
    <property type="nucleotide sequence ID" value="NZ_JABBGC010000001.1"/>
</dbReference>
<dbReference type="Gene3D" id="3.30.1870.10">
    <property type="entry name" value="EreA-like, domain 2"/>
    <property type="match status" value="1"/>
</dbReference>
<keyword evidence="1" id="KW-0732">Signal</keyword>
<dbReference type="CDD" id="cd14728">
    <property type="entry name" value="Ere-like"/>
    <property type="match status" value="1"/>
</dbReference>
<feature type="signal peptide" evidence="1">
    <location>
        <begin position="1"/>
        <end position="21"/>
    </location>
</feature>
<dbReference type="EMBL" id="JABBGC010000001">
    <property type="protein sequence ID" value="NML37248.1"/>
    <property type="molecule type" value="Genomic_DNA"/>
</dbReference>
<keyword evidence="3" id="KW-1185">Reference proteome</keyword>
<reference evidence="2 3" key="1">
    <citation type="submission" date="2020-04" db="EMBL/GenBank/DDBJ databases">
        <title>Chitinophaga sp. G-6-1-13 sp. nov., isolated from soil.</title>
        <authorList>
            <person name="Dahal R.H."/>
            <person name="Chaudhary D.K."/>
        </authorList>
    </citation>
    <scope>NUCLEOTIDE SEQUENCE [LARGE SCALE GENOMIC DNA]</scope>
    <source>
        <strain evidence="2 3">G-6-1-13</strain>
    </source>
</reference>
<feature type="chain" id="PRO_5032959898" evidence="1">
    <location>
        <begin position="22"/>
        <end position="404"/>
    </location>
</feature>
<proteinExistence type="predicted"/>
<organism evidence="2 3">
    <name type="scientific">Chitinophaga fulva</name>
    <dbReference type="NCBI Taxonomy" id="2728842"/>
    <lineage>
        <taxon>Bacteria</taxon>
        <taxon>Pseudomonadati</taxon>
        <taxon>Bacteroidota</taxon>
        <taxon>Chitinophagia</taxon>
        <taxon>Chitinophagales</taxon>
        <taxon>Chitinophagaceae</taxon>
        <taxon>Chitinophaga</taxon>
    </lineage>
</organism>
<dbReference type="Gene3D" id="1.20.1440.30">
    <property type="entry name" value="Biosynthetic Protein domain"/>
    <property type="match status" value="1"/>
</dbReference>
<accession>A0A848GMR5</accession>
<dbReference type="InterPro" id="IPR007815">
    <property type="entry name" value="Emycin_Estase"/>
</dbReference>
<sequence>MKQLFYLCCMLLLPVMLSAQGDLSVITTNNPDSVNFSDLSFLKHVLKDVQVVSLGEQSHGDGATFDAKVRLIKYLHEELGYNVIAFESGLYDCTKANELIQAGGSAEEYLFKAIFGIWDCKEVGKLATYINETKKSSSPLLLSGFDCQVGGRIAKKDFIADVNQFVKELERKTGKQLFTDTVSVNEALRKAVKFSNFFTKLSSADTAILSATFAHIFEAADNAGLSDATTQYWTRVLNSLMVDYRRKFEKNSIRDITMSENVLWLLKEKYKGQKIILWAASAHLAYNVSLVDDKYLSNHTTMGDKLKHKLGNEYYSMLFTSYHGKSKAGIINLKVDRPAVNGIEQFFYAARKPFLFGDLREKSAGGLCDHDGNTKVFGHKPLKMKLCEMADGIFYIENMYPATY</sequence>
<dbReference type="Gene3D" id="3.40.1660.10">
    <property type="entry name" value="EreA-like (biosynthetic domain)"/>
    <property type="match status" value="1"/>
</dbReference>
<name>A0A848GMR5_9BACT</name>
<protein>
    <submittedName>
        <fullName evidence="2">Erythromycin esterase family protein</fullName>
    </submittedName>
</protein>
<dbReference type="GO" id="GO:0046677">
    <property type="term" value="P:response to antibiotic"/>
    <property type="evidence" value="ECO:0007669"/>
    <property type="project" value="InterPro"/>
</dbReference>
<evidence type="ECO:0000256" key="1">
    <source>
        <dbReference type="SAM" id="SignalP"/>
    </source>
</evidence>
<dbReference type="PANTHER" id="PTHR31299">
    <property type="entry name" value="ESTERASE, PUTATIVE (AFU_ORTHOLOGUE AFUA_1G05850)-RELATED"/>
    <property type="match status" value="1"/>
</dbReference>
<dbReference type="Proteomes" id="UP000583266">
    <property type="component" value="Unassembled WGS sequence"/>
</dbReference>
<dbReference type="AlphaFoldDB" id="A0A848GMR5"/>
<dbReference type="PANTHER" id="PTHR31299:SF0">
    <property type="entry name" value="ESTERASE, PUTATIVE (AFU_ORTHOLOGUE AFUA_1G05850)-RELATED"/>
    <property type="match status" value="1"/>
</dbReference>
<dbReference type="SUPFAM" id="SSF159501">
    <property type="entry name" value="EreA/ChaN-like"/>
    <property type="match status" value="1"/>
</dbReference>
<evidence type="ECO:0000313" key="3">
    <source>
        <dbReference type="Proteomes" id="UP000583266"/>
    </source>
</evidence>